<dbReference type="RefSeq" id="XP_030376274.1">
    <property type="nucleotide sequence ID" value="XM_030520414.1"/>
</dbReference>
<dbReference type="OrthoDB" id="5977855at2759"/>
<dbReference type="GeneID" id="115625377"/>
<evidence type="ECO:0000256" key="2">
    <source>
        <dbReference type="SAM" id="Phobius"/>
    </source>
</evidence>
<keyword evidence="3" id="KW-1185">Reference proteome</keyword>
<feature type="compositionally biased region" description="Polar residues" evidence="1">
    <location>
        <begin position="365"/>
        <end position="375"/>
    </location>
</feature>
<feature type="transmembrane region" description="Helical" evidence="2">
    <location>
        <begin position="413"/>
        <end position="437"/>
    </location>
</feature>
<feature type="compositionally biased region" description="Acidic residues" evidence="1">
    <location>
        <begin position="355"/>
        <end position="364"/>
    </location>
</feature>
<evidence type="ECO:0000313" key="3">
    <source>
        <dbReference type="Proteomes" id="UP000504634"/>
    </source>
</evidence>
<evidence type="ECO:0000313" key="4">
    <source>
        <dbReference type="RefSeq" id="XP_030376274.1"/>
    </source>
</evidence>
<protein>
    <submittedName>
        <fullName evidence="4">Uncharacterized protein LOC115625377</fullName>
    </submittedName>
</protein>
<gene>
    <name evidence="4" type="primary">LOC115625377</name>
</gene>
<keyword evidence="2" id="KW-0812">Transmembrane</keyword>
<evidence type="ECO:0000256" key="1">
    <source>
        <dbReference type="SAM" id="MobiDB-lite"/>
    </source>
</evidence>
<keyword evidence="2" id="KW-1133">Transmembrane helix</keyword>
<dbReference type="AlphaFoldDB" id="A0A6J2TJT5"/>
<sequence length="474" mass="54347">MLKGLLFFNFLVLNLICTYASLCVTKVIVRVPREHDIGLIFDLTVSNNVNNTTGKRETLEFVVTSDGTCTLNTTKGAQFNASRIYGGDFGSIEPGKTETVSLIWPTTSLYNRVGFCPIIISTSNANNEVSNTKQYLYFDTRFETLDPNRRSLRKHKDFVDCRNWDKDYFNNCTPVDCDERYFGRRSFYNYTSEECEPVTPCSDPETLYDPFANECVEKNFIVTEEEIEQLKAGKFDDNYLELRGPSNAAYHGPQQKTQGKKPKPAKKQPRKKQQKSKKQTASAGAEARPKECKFAGKMSLVDFRNCFQHLQEEAACPTDAQNVKKSRSASERHKRLSFLQRFYYDWYSPLRSEDSNDDENEVDTSTENAEPNSTSKSSALWTKLSDQGLIMWIAGFVECILIVSYIISLVIMFQIVATICTYTIICFGIFVFIELLAKTKRYRETSTHVAKKLTPREPDYRYEVITKESLMSQR</sequence>
<feature type="transmembrane region" description="Helical" evidence="2">
    <location>
        <begin position="6"/>
        <end position="29"/>
    </location>
</feature>
<keyword evidence="2" id="KW-0472">Membrane</keyword>
<feature type="compositionally biased region" description="Basic residues" evidence="1">
    <location>
        <begin position="258"/>
        <end position="278"/>
    </location>
</feature>
<accession>A0A6J2TJT5</accession>
<reference evidence="4" key="1">
    <citation type="submission" date="2025-08" db="UniProtKB">
        <authorList>
            <consortium name="RefSeq"/>
        </authorList>
    </citation>
    <scope>IDENTIFICATION</scope>
    <source>
        <strain evidence="4">11010-0011.00</strain>
        <tissue evidence="4">Whole body</tissue>
    </source>
</reference>
<name>A0A6J2TJT5_DROLE</name>
<organism evidence="3 4">
    <name type="scientific">Drosophila lebanonensis</name>
    <name type="common">Fruit fly</name>
    <name type="synonym">Scaptodrosophila lebanonensis</name>
    <dbReference type="NCBI Taxonomy" id="7225"/>
    <lineage>
        <taxon>Eukaryota</taxon>
        <taxon>Metazoa</taxon>
        <taxon>Ecdysozoa</taxon>
        <taxon>Arthropoda</taxon>
        <taxon>Hexapoda</taxon>
        <taxon>Insecta</taxon>
        <taxon>Pterygota</taxon>
        <taxon>Neoptera</taxon>
        <taxon>Endopterygota</taxon>
        <taxon>Diptera</taxon>
        <taxon>Brachycera</taxon>
        <taxon>Muscomorpha</taxon>
        <taxon>Ephydroidea</taxon>
        <taxon>Drosophilidae</taxon>
        <taxon>Scaptodrosophila</taxon>
    </lineage>
</organism>
<feature type="region of interest" description="Disordered" evidence="1">
    <location>
        <begin position="353"/>
        <end position="375"/>
    </location>
</feature>
<feature type="region of interest" description="Disordered" evidence="1">
    <location>
        <begin position="243"/>
        <end position="288"/>
    </location>
</feature>
<dbReference type="Proteomes" id="UP000504634">
    <property type="component" value="Unplaced"/>
</dbReference>
<feature type="transmembrane region" description="Helical" evidence="2">
    <location>
        <begin position="389"/>
        <end position="407"/>
    </location>
</feature>
<proteinExistence type="predicted"/>